<evidence type="ECO:0000313" key="1">
    <source>
        <dbReference type="EMBL" id="MBB5786442.1"/>
    </source>
</evidence>
<evidence type="ECO:0000313" key="2">
    <source>
        <dbReference type="Proteomes" id="UP000542813"/>
    </source>
</evidence>
<keyword evidence="1" id="KW-0240">DNA-directed RNA polymerase</keyword>
<keyword evidence="2" id="KW-1185">Reference proteome</keyword>
<dbReference type="RefSeq" id="WP_221440543.1">
    <property type="nucleotide sequence ID" value="NZ_JACHMM010000001.1"/>
</dbReference>
<sequence>MTTGAGDDLAERLEPHRRELVAHCYRMVGSVHGAEGVADREVPGGD</sequence>
<comment type="caution">
    <text evidence="1">The sequence shown here is derived from an EMBL/GenBank/DDBJ whole genome shotgun (WGS) entry which is preliminary data.</text>
</comment>
<protein>
    <submittedName>
        <fullName evidence="1">DNA-directed RNA polymerase specialized sigma24 family protein</fullName>
    </submittedName>
</protein>
<name>A0A7W9GMJ1_9ACTN</name>
<dbReference type="EMBL" id="JACHMM010000001">
    <property type="protein sequence ID" value="MBB5786442.1"/>
    <property type="molecule type" value="Genomic_DNA"/>
</dbReference>
<reference evidence="1 2" key="1">
    <citation type="submission" date="2020-08" db="EMBL/GenBank/DDBJ databases">
        <title>Sequencing the genomes of 1000 actinobacteria strains.</title>
        <authorList>
            <person name="Klenk H.-P."/>
        </authorList>
    </citation>
    <scope>NUCLEOTIDE SEQUENCE [LARGE SCALE GENOMIC DNA]</scope>
    <source>
        <strain evidence="1 2">DSM 102122</strain>
    </source>
</reference>
<gene>
    <name evidence="1" type="ORF">HD601_001017</name>
</gene>
<dbReference type="AlphaFoldDB" id="A0A7W9GMJ1"/>
<dbReference type="Proteomes" id="UP000542813">
    <property type="component" value="Unassembled WGS sequence"/>
</dbReference>
<keyword evidence="1" id="KW-0804">Transcription</keyword>
<accession>A0A7W9GMJ1</accession>
<organism evidence="1 2">
    <name type="scientific">Jiangella mangrovi</name>
    <dbReference type="NCBI Taxonomy" id="1524084"/>
    <lineage>
        <taxon>Bacteria</taxon>
        <taxon>Bacillati</taxon>
        <taxon>Actinomycetota</taxon>
        <taxon>Actinomycetes</taxon>
        <taxon>Jiangellales</taxon>
        <taxon>Jiangellaceae</taxon>
        <taxon>Jiangella</taxon>
    </lineage>
</organism>
<dbReference type="GO" id="GO:0000428">
    <property type="term" value="C:DNA-directed RNA polymerase complex"/>
    <property type="evidence" value="ECO:0007669"/>
    <property type="project" value="UniProtKB-KW"/>
</dbReference>
<proteinExistence type="predicted"/>